<keyword evidence="2" id="KW-1003">Cell membrane</keyword>
<evidence type="ECO:0000313" key="10">
    <source>
        <dbReference type="Proteomes" id="UP000239446"/>
    </source>
</evidence>
<dbReference type="EMBL" id="PTIU01000001">
    <property type="protein sequence ID" value="PPK56401.1"/>
    <property type="molecule type" value="Genomic_DNA"/>
</dbReference>
<evidence type="ECO:0000256" key="2">
    <source>
        <dbReference type="ARBA" id="ARBA00022475"/>
    </source>
</evidence>
<dbReference type="PANTHER" id="PTHR30482">
    <property type="entry name" value="HIGH-AFFINITY BRANCHED-CHAIN AMINO ACID TRANSPORT SYSTEM PERMEASE"/>
    <property type="match status" value="1"/>
</dbReference>
<feature type="transmembrane region" description="Helical" evidence="6">
    <location>
        <begin position="314"/>
        <end position="334"/>
    </location>
</feature>
<evidence type="ECO:0000256" key="4">
    <source>
        <dbReference type="ARBA" id="ARBA00022989"/>
    </source>
</evidence>
<evidence type="ECO:0000259" key="7">
    <source>
        <dbReference type="Pfam" id="PF11862"/>
    </source>
</evidence>
<dbReference type="InterPro" id="IPR001851">
    <property type="entry name" value="ABC_transp_permease"/>
</dbReference>
<feature type="transmembrane region" description="Helical" evidence="6">
    <location>
        <begin position="265"/>
        <end position="283"/>
    </location>
</feature>
<feature type="transmembrane region" description="Helical" evidence="6">
    <location>
        <begin position="386"/>
        <end position="404"/>
    </location>
</feature>
<evidence type="ECO:0000313" key="11">
    <source>
        <dbReference type="Proteomes" id="UP000239648"/>
    </source>
</evidence>
<feature type="transmembrane region" description="Helical" evidence="6">
    <location>
        <begin position="146"/>
        <end position="164"/>
    </location>
</feature>
<dbReference type="Proteomes" id="UP000239446">
    <property type="component" value="Unassembled WGS sequence"/>
</dbReference>
<keyword evidence="5 6" id="KW-0472">Membrane</keyword>
<dbReference type="InterPro" id="IPR043428">
    <property type="entry name" value="LivM-like"/>
</dbReference>
<evidence type="ECO:0000313" key="8">
    <source>
        <dbReference type="EMBL" id="PPK53587.1"/>
    </source>
</evidence>
<comment type="caution">
    <text evidence="9">The sequence shown here is derived from an EMBL/GenBank/DDBJ whole genome shotgun (WGS) entry which is preliminary data.</text>
</comment>
<name>A0A2S6GAN6_9GAMM</name>
<dbReference type="CDD" id="cd06581">
    <property type="entry name" value="TM_PBP1_LivM_like"/>
    <property type="match status" value="1"/>
</dbReference>
<dbReference type="NCBIfam" id="NF008450">
    <property type="entry name" value="PRK11301.1"/>
    <property type="match status" value="1"/>
</dbReference>
<dbReference type="PANTHER" id="PTHR30482:SF20">
    <property type="entry name" value="HIGH-AFFINITY BRANCHED-CHAIN AMINO ACID TRANSPORT SYSTEM PERMEASE PROTEIN LIVM"/>
    <property type="match status" value="1"/>
</dbReference>
<keyword evidence="11" id="KW-1185">Reference proteome</keyword>
<dbReference type="RefSeq" id="WP_104414670.1">
    <property type="nucleotide sequence ID" value="NZ_PTIT01000001.1"/>
</dbReference>
<dbReference type="AlphaFoldDB" id="A0A2S6GAN6"/>
<keyword evidence="4 6" id="KW-1133">Transmembrane helix</keyword>
<dbReference type="OrthoDB" id="9814461at2"/>
<proteinExistence type="predicted"/>
<dbReference type="GO" id="GO:0015658">
    <property type="term" value="F:branched-chain amino acid transmembrane transporter activity"/>
    <property type="evidence" value="ECO:0007669"/>
    <property type="project" value="InterPro"/>
</dbReference>
<feature type="transmembrane region" description="Helical" evidence="6">
    <location>
        <begin position="118"/>
        <end position="139"/>
    </location>
</feature>
<evidence type="ECO:0000256" key="5">
    <source>
        <dbReference type="ARBA" id="ARBA00023136"/>
    </source>
</evidence>
<feature type="domain" description="High-affinity branched-chain amino acid transport system permease LivHM N-terminal" evidence="7">
    <location>
        <begin position="5"/>
        <end position="107"/>
    </location>
</feature>
<reference evidence="9 10" key="2">
    <citation type="submission" date="2018-02" db="EMBL/GenBank/DDBJ databases">
        <title>Subsurface microbial communities from deep shales in Ohio and West Virginia, USA.</title>
        <authorList>
            <person name="Wrighton K."/>
        </authorList>
    </citation>
    <scope>NUCLEOTIDE SEQUENCE [LARGE SCALE GENOMIC DNA]</scope>
    <source>
        <strain evidence="9 10">UTICA-S1B9</strain>
    </source>
</reference>
<gene>
    <name evidence="9" type="ORF">B0H24_100198</name>
    <name evidence="8" type="ORF">BY455_10198</name>
</gene>
<accession>A0A2S6GAN6</accession>
<reference evidence="8 11" key="1">
    <citation type="submission" date="2018-02" db="EMBL/GenBank/DDBJ databases">
        <title>Deep subsurface shale carbon reservoir microbial communities from Ohio and West Virginia, USA.</title>
        <authorList>
            <person name="Wrighton K."/>
        </authorList>
    </citation>
    <scope>NUCLEOTIDE SEQUENCE [LARGE SCALE GENOMIC DNA]</scope>
    <source>
        <strain evidence="8 11">UTICA-S1B6</strain>
    </source>
</reference>
<dbReference type="Pfam" id="PF11862">
    <property type="entry name" value="DUF3382"/>
    <property type="match status" value="1"/>
</dbReference>
<evidence type="ECO:0000256" key="1">
    <source>
        <dbReference type="ARBA" id="ARBA00004429"/>
    </source>
</evidence>
<feature type="transmembrane region" description="Helical" evidence="6">
    <location>
        <begin position="197"/>
        <end position="213"/>
    </location>
</feature>
<feature type="transmembrane region" description="Helical" evidence="6">
    <location>
        <begin position="346"/>
        <end position="379"/>
    </location>
</feature>
<evidence type="ECO:0000256" key="6">
    <source>
        <dbReference type="SAM" id="Phobius"/>
    </source>
</evidence>
<dbReference type="Proteomes" id="UP000239648">
    <property type="component" value="Unassembled WGS sequence"/>
</dbReference>
<keyword evidence="3 6" id="KW-0812">Transmembrane</keyword>
<dbReference type="STRING" id="930118.SAMN05216429_102273"/>
<feature type="transmembrane region" description="Helical" evidence="6">
    <location>
        <begin position="9"/>
        <end position="30"/>
    </location>
</feature>
<protein>
    <submittedName>
        <fullName evidence="9">L-leucine ABC transporter membrane protein /L-isoleucine ABC transporter membrane protein /L-valine ABC transporter membrane protein</fullName>
    </submittedName>
</protein>
<feature type="transmembrane region" description="Helical" evidence="6">
    <location>
        <begin position="94"/>
        <end position="112"/>
    </location>
</feature>
<dbReference type="EMBL" id="PTIT01000001">
    <property type="protein sequence ID" value="PPK53587.1"/>
    <property type="molecule type" value="Genomic_DNA"/>
</dbReference>
<comment type="subcellular location">
    <subcellularLocation>
        <location evidence="1">Cell inner membrane</location>
        <topology evidence="1">Multi-pass membrane protein</topology>
    </subcellularLocation>
</comment>
<dbReference type="InterPro" id="IPR021807">
    <property type="entry name" value="LivHM_N"/>
</dbReference>
<organism evidence="9 10">
    <name type="scientific">Marinobacter persicus</name>
    <dbReference type="NCBI Taxonomy" id="930118"/>
    <lineage>
        <taxon>Bacteria</taxon>
        <taxon>Pseudomonadati</taxon>
        <taxon>Pseudomonadota</taxon>
        <taxon>Gammaproteobacteria</taxon>
        <taxon>Pseudomonadales</taxon>
        <taxon>Marinobacteraceae</taxon>
        <taxon>Marinobacter</taxon>
    </lineage>
</organism>
<feature type="transmembrane region" description="Helical" evidence="6">
    <location>
        <begin position="170"/>
        <end position="190"/>
    </location>
</feature>
<evidence type="ECO:0000256" key="3">
    <source>
        <dbReference type="ARBA" id="ARBA00022692"/>
    </source>
</evidence>
<sequence length="423" mass="45901">MAANNIKHALFCAVITLVISYPILGLNLVADGAVVYLEGATTFTVVSVFLAAVVVFLFQLFRDDIMARLGFISRLNPLSGRDPMPQQKRAKLESWVLTGIIVLALFWPFFVSRGSVDLATLVLIYIMLALGLNVVVGLAGLLDLGYVAFYAVGAYTFALLSQYAGFSFWMALPIGACLAALFGLVLGFPVLRLRGDYLAIVTLGFGEIIRILLNNWTNLTGGPNGIGGIPEPTLFGMEFGRRIKEEGNTSFHETLGIAYASEHKVIFLYLIALVLAVITGLIIRRFMRMPVGRAWEALREDEIAARSLGLSRTAVKLSAFTIGAFFAGFAGTVFASKQGFISPESFVFLESAIVLAIVVLGGMGSQIGVILAAIAVTILPELAREFSDYRMLVFGAAMVLMMVWRPQGLLPMRRIHIELGKQG</sequence>
<feature type="transmembrane region" description="Helical" evidence="6">
    <location>
        <begin position="42"/>
        <end position="61"/>
    </location>
</feature>
<dbReference type="GO" id="GO:0005886">
    <property type="term" value="C:plasma membrane"/>
    <property type="evidence" value="ECO:0007669"/>
    <property type="project" value="UniProtKB-SubCell"/>
</dbReference>
<evidence type="ECO:0000313" key="9">
    <source>
        <dbReference type="EMBL" id="PPK56401.1"/>
    </source>
</evidence>
<dbReference type="Pfam" id="PF02653">
    <property type="entry name" value="BPD_transp_2"/>
    <property type="match status" value="1"/>
</dbReference>